<proteinExistence type="predicted"/>
<reference evidence="1 2" key="1">
    <citation type="submission" date="2018-07" db="EMBL/GenBank/DDBJ databases">
        <title>Genome analysis of Runella aurantiaca.</title>
        <authorList>
            <person name="Yang X."/>
        </authorList>
    </citation>
    <scope>NUCLEOTIDE SEQUENCE [LARGE SCALE GENOMIC DNA]</scope>
    <source>
        <strain evidence="1 2">YX9</strain>
    </source>
</reference>
<sequence>MLHPLKYIFVSIALIAAADSFRDVQSRAEKEPLPDSTVFDNPTFGYTIHLPNTIRKYPLSTEYVFVGTSVGSTPIDFDLIVILPDMTPLPENLKRWRAKKLKIERINANTLYIKTLCRQAKSVVDFVRFDSGTGVSYCIFHIRGLDTWGNEERALPYDISKRIIANISTAKPMLPLKTRVQLLEEHKKHWATHPFQSIEDSTYIDPKVVDDGWGKPNLKGNTKGKRDRILRCMAELY</sequence>
<dbReference type="Proteomes" id="UP000253141">
    <property type="component" value="Unassembled WGS sequence"/>
</dbReference>
<dbReference type="RefSeq" id="WP_114463287.1">
    <property type="nucleotide sequence ID" value="NZ_QPIW01000024.1"/>
</dbReference>
<dbReference type="EMBL" id="QPIW01000024">
    <property type="protein sequence ID" value="RDB03687.1"/>
    <property type="molecule type" value="Genomic_DNA"/>
</dbReference>
<protein>
    <submittedName>
        <fullName evidence="1">Uncharacterized protein</fullName>
    </submittedName>
</protein>
<evidence type="ECO:0000313" key="2">
    <source>
        <dbReference type="Proteomes" id="UP000253141"/>
    </source>
</evidence>
<accession>A0A369I5B8</accession>
<name>A0A369I5B8_9BACT</name>
<organism evidence="1 2">
    <name type="scientific">Runella aurantiaca</name>
    <dbReference type="NCBI Taxonomy" id="2282308"/>
    <lineage>
        <taxon>Bacteria</taxon>
        <taxon>Pseudomonadati</taxon>
        <taxon>Bacteroidota</taxon>
        <taxon>Cytophagia</taxon>
        <taxon>Cytophagales</taxon>
        <taxon>Spirosomataceae</taxon>
        <taxon>Runella</taxon>
    </lineage>
</organism>
<comment type="caution">
    <text evidence="1">The sequence shown here is derived from an EMBL/GenBank/DDBJ whole genome shotgun (WGS) entry which is preliminary data.</text>
</comment>
<dbReference type="AlphaFoldDB" id="A0A369I5B8"/>
<evidence type="ECO:0000313" key="1">
    <source>
        <dbReference type="EMBL" id="RDB03687.1"/>
    </source>
</evidence>
<keyword evidence="2" id="KW-1185">Reference proteome</keyword>
<gene>
    <name evidence="1" type="ORF">DVG78_22525</name>
</gene>